<dbReference type="Gene3D" id="3.30.60.20">
    <property type="match status" value="1"/>
</dbReference>
<organism evidence="8">
    <name type="scientific">marine metagenome</name>
    <dbReference type="NCBI Taxonomy" id="408172"/>
    <lineage>
        <taxon>unclassified sequences</taxon>
        <taxon>metagenomes</taxon>
        <taxon>ecological metagenomes</taxon>
    </lineage>
</organism>
<dbReference type="GO" id="GO:0046104">
    <property type="term" value="P:thymidine metabolic process"/>
    <property type="evidence" value="ECO:0007669"/>
    <property type="project" value="TreeGrafter"/>
</dbReference>
<dbReference type="EMBL" id="UINC01001107">
    <property type="protein sequence ID" value="SUZ70995.1"/>
    <property type="molecule type" value="Genomic_DNA"/>
</dbReference>
<gene>
    <name evidence="8" type="ORF">METZ01_LOCUS23849</name>
</gene>
<dbReference type="Gene3D" id="3.40.50.300">
    <property type="entry name" value="P-loop containing nucleotide triphosphate hydrolases"/>
    <property type="match status" value="1"/>
</dbReference>
<keyword evidence="5" id="KW-0547">Nucleotide-binding</keyword>
<dbReference type="SUPFAM" id="SSF52540">
    <property type="entry name" value="P-loop containing nucleoside triphosphate hydrolases"/>
    <property type="match status" value="1"/>
</dbReference>
<dbReference type="EC" id="2.7.1.21" evidence="2"/>
<dbReference type="PIRSF" id="PIRSF035805">
    <property type="entry name" value="TK_cell"/>
    <property type="match status" value="1"/>
</dbReference>
<sequence length="193" mass="21708">MIGNKKTSKGRLEVICGSMFSGKTEELIKRIKKVELDKQKFIVFKPKTDSRSPKDKIISHGKIEIGAKMVENTKEIYSCSKNYDVIGIDEAQFFDQDLVLVCNKLANDGCRVIVSGLDMDYKGSPFGPMPNLMACAEEVTKVHAVCVETGELANYSYRKNAANDLILVGEQKEYEPLSRSAFIKRMAKREKKK</sequence>
<dbReference type="NCBIfam" id="NF003296">
    <property type="entry name" value="PRK04296.1-1"/>
    <property type="match status" value="1"/>
</dbReference>
<evidence type="ECO:0000256" key="4">
    <source>
        <dbReference type="ARBA" id="ARBA00022679"/>
    </source>
</evidence>
<evidence type="ECO:0000256" key="1">
    <source>
        <dbReference type="ARBA" id="ARBA00007587"/>
    </source>
</evidence>
<proteinExistence type="inferred from homology"/>
<dbReference type="Pfam" id="PF00265">
    <property type="entry name" value="TK"/>
    <property type="match status" value="1"/>
</dbReference>
<dbReference type="AlphaFoldDB" id="A0A381PVC3"/>
<dbReference type="SUPFAM" id="SSF57716">
    <property type="entry name" value="Glucocorticoid receptor-like (DNA-binding domain)"/>
    <property type="match status" value="1"/>
</dbReference>
<evidence type="ECO:0000313" key="8">
    <source>
        <dbReference type="EMBL" id="SUZ70995.1"/>
    </source>
</evidence>
<dbReference type="GO" id="GO:0004797">
    <property type="term" value="F:thymidine kinase activity"/>
    <property type="evidence" value="ECO:0007669"/>
    <property type="project" value="UniProtKB-EC"/>
</dbReference>
<evidence type="ECO:0000256" key="3">
    <source>
        <dbReference type="ARBA" id="ARBA00022634"/>
    </source>
</evidence>
<evidence type="ECO:0000256" key="5">
    <source>
        <dbReference type="ARBA" id="ARBA00022741"/>
    </source>
</evidence>
<dbReference type="HAMAP" id="MF_00124">
    <property type="entry name" value="Thymidine_kinase"/>
    <property type="match status" value="1"/>
</dbReference>
<dbReference type="InterPro" id="IPR027417">
    <property type="entry name" value="P-loop_NTPase"/>
</dbReference>
<dbReference type="InterPro" id="IPR001267">
    <property type="entry name" value="Thymidine_kinase"/>
</dbReference>
<name>A0A381PVC3_9ZZZZ</name>
<keyword evidence="6" id="KW-0418">Kinase</keyword>
<protein>
    <recommendedName>
        <fullName evidence="2">thymidine kinase</fullName>
        <ecNumber evidence="2">2.7.1.21</ecNumber>
    </recommendedName>
</protein>
<evidence type="ECO:0000256" key="7">
    <source>
        <dbReference type="ARBA" id="ARBA00022840"/>
    </source>
</evidence>
<evidence type="ECO:0000256" key="6">
    <source>
        <dbReference type="ARBA" id="ARBA00022777"/>
    </source>
</evidence>
<evidence type="ECO:0000256" key="2">
    <source>
        <dbReference type="ARBA" id="ARBA00012118"/>
    </source>
</evidence>
<dbReference type="GO" id="GO:0005524">
    <property type="term" value="F:ATP binding"/>
    <property type="evidence" value="ECO:0007669"/>
    <property type="project" value="UniProtKB-KW"/>
</dbReference>
<keyword evidence="4" id="KW-0808">Transferase</keyword>
<keyword evidence="7" id="KW-0067">ATP-binding</keyword>
<dbReference type="PANTHER" id="PTHR11441:SF0">
    <property type="entry name" value="THYMIDINE KINASE, CYTOSOLIC"/>
    <property type="match status" value="1"/>
</dbReference>
<keyword evidence="3" id="KW-0237">DNA synthesis</keyword>
<dbReference type="GO" id="GO:0071897">
    <property type="term" value="P:DNA biosynthetic process"/>
    <property type="evidence" value="ECO:0007669"/>
    <property type="project" value="UniProtKB-KW"/>
</dbReference>
<comment type="similarity">
    <text evidence="1">Belongs to the thymidine kinase family.</text>
</comment>
<reference evidence="8" key="1">
    <citation type="submission" date="2018-05" db="EMBL/GenBank/DDBJ databases">
        <authorList>
            <person name="Lanie J.A."/>
            <person name="Ng W.-L."/>
            <person name="Kazmierczak K.M."/>
            <person name="Andrzejewski T.M."/>
            <person name="Davidsen T.M."/>
            <person name="Wayne K.J."/>
            <person name="Tettelin H."/>
            <person name="Glass J.I."/>
            <person name="Rusch D."/>
            <person name="Podicherti R."/>
            <person name="Tsui H.-C.T."/>
            <person name="Winkler M.E."/>
        </authorList>
    </citation>
    <scope>NUCLEOTIDE SEQUENCE</scope>
</reference>
<dbReference type="PANTHER" id="PTHR11441">
    <property type="entry name" value="THYMIDINE KINASE"/>
    <property type="match status" value="1"/>
</dbReference>
<dbReference type="GO" id="GO:0005829">
    <property type="term" value="C:cytosol"/>
    <property type="evidence" value="ECO:0007669"/>
    <property type="project" value="TreeGrafter"/>
</dbReference>
<accession>A0A381PVC3</accession>